<dbReference type="AlphaFoldDB" id="A0A1B0CIE3"/>
<dbReference type="EnsemblMetazoa" id="LLOJ004205-RA">
    <property type="protein sequence ID" value="LLOJ004205-PA"/>
    <property type="gene ID" value="LLOJ004205"/>
</dbReference>
<proteinExistence type="predicted"/>
<evidence type="ECO:0000313" key="2">
    <source>
        <dbReference type="Proteomes" id="UP000092461"/>
    </source>
</evidence>
<dbReference type="Proteomes" id="UP000092461">
    <property type="component" value="Unassembled WGS sequence"/>
</dbReference>
<sequence length="301" mass="33070">MSYTSDEEVIPPSPSSAIAVRSQKRLIGRFSRRHSHVSQIATIVKNAESSVNDIMSQREETENQVIENPLVDREVLPGPSQAPDMHKGGFNESILDSIYDSPEQKDSPEALEDISAWMELPETAIEPPEILKASAEASLPDFVALSQIASSQGVAGELGTGSRSNAGDTQLRFEQYLNEDVDVFLEVPSQAPDWQKCSSPVRKRLKIDNSATNSPDVLHMETENLLESSDEDIPNIFNKTVVMPGDEEEEKDDGNFGVSPIIKGNIDVLSKSFDGEESSQKSSSEGKLSLLQKKQHFVDVQ</sequence>
<name>A0A1B0CIE3_LUTLO</name>
<accession>A0A1B0CIE3</accession>
<dbReference type="VEuPathDB" id="VectorBase:LLOJ004205"/>
<dbReference type="EMBL" id="AJWK01013203">
    <property type="status" value="NOT_ANNOTATED_CDS"/>
    <property type="molecule type" value="Genomic_DNA"/>
</dbReference>
<keyword evidence="2" id="KW-1185">Reference proteome</keyword>
<evidence type="ECO:0000313" key="1">
    <source>
        <dbReference type="EnsemblMetazoa" id="LLOJ004205-PA"/>
    </source>
</evidence>
<organism evidence="1 2">
    <name type="scientific">Lutzomyia longipalpis</name>
    <name type="common">Sand fly</name>
    <dbReference type="NCBI Taxonomy" id="7200"/>
    <lineage>
        <taxon>Eukaryota</taxon>
        <taxon>Metazoa</taxon>
        <taxon>Ecdysozoa</taxon>
        <taxon>Arthropoda</taxon>
        <taxon>Hexapoda</taxon>
        <taxon>Insecta</taxon>
        <taxon>Pterygota</taxon>
        <taxon>Neoptera</taxon>
        <taxon>Endopterygota</taxon>
        <taxon>Diptera</taxon>
        <taxon>Nematocera</taxon>
        <taxon>Psychodoidea</taxon>
        <taxon>Psychodidae</taxon>
        <taxon>Lutzomyia</taxon>
        <taxon>Lutzomyia</taxon>
    </lineage>
</organism>
<protein>
    <submittedName>
        <fullName evidence="1">Uncharacterized protein</fullName>
    </submittedName>
</protein>
<reference evidence="1" key="1">
    <citation type="submission" date="2020-05" db="UniProtKB">
        <authorList>
            <consortium name="EnsemblMetazoa"/>
        </authorList>
    </citation>
    <scope>IDENTIFICATION</scope>
    <source>
        <strain evidence="1">Jacobina</strain>
    </source>
</reference>
<dbReference type="VEuPathDB" id="VectorBase:LLONM1_000239"/>